<dbReference type="AlphaFoldDB" id="A0A941EPS8"/>
<accession>A0A941EPS8</accession>
<dbReference type="Proteomes" id="UP000675781">
    <property type="component" value="Unassembled WGS sequence"/>
</dbReference>
<protein>
    <submittedName>
        <fullName evidence="1">LxmA leader domain family RiPP</fullName>
    </submittedName>
</protein>
<sequence length="50" mass="5179">MAAELMAGYTAYTSAPDIVAEAVSGTLSADPDSISVTVSVTYSWTGTYQK</sequence>
<evidence type="ECO:0000313" key="1">
    <source>
        <dbReference type="EMBL" id="MBR7834303.1"/>
    </source>
</evidence>
<dbReference type="RefSeq" id="WP_212528824.1">
    <property type="nucleotide sequence ID" value="NZ_JAGSOG010000054.1"/>
</dbReference>
<keyword evidence="2" id="KW-1185">Reference proteome</keyword>
<comment type="caution">
    <text evidence="1">The sequence shown here is derived from an EMBL/GenBank/DDBJ whole genome shotgun (WGS) entry which is preliminary data.</text>
</comment>
<reference evidence="1" key="1">
    <citation type="submission" date="2021-04" db="EMBL/GenBank/DDBJ databases">
        <title>Genome based classification of Actinospica acidithermotolerans sp. nov., an actinobacterium isolated from an Indonesian hot spring.</title>
        <authorList>
            <person name="Kusuma A.B."/>
            <person name="Putra K.E."/>
            <person name="Nafisah S."/>
            <person name="Loh J."/>
            <person name="Nouioui I."/>
            <person name="Goodfellow M."/>
        </authorList>
    </citation>
    <scope>NUCLEOTIDE SEQUENCE</scope>
    <source>
        <strain evidence="1">CSCA 57</strain>
    </source>
</reference>
<organism evidence="1 2">
    <name type="scientific">Actinospica durhamensis</name>
    <dbReference type="NCBI Taxonomy" id="1508375"/>
    <lineage>
        <taxon>Bacteria</taxon>
        <taxon>Bacillati</taxon>
        <taxon>Actinomycetota</taxon>
        <taxon>Actinomycetes</taxon>
        <taxon>Catenulisporales</taxon>
        <taxon>Actinospicaceae</taxon>
        <taxon>Actinospica</taxon>
    </lineage>
</organism>
<gene>
    <name evidence="1" type="ORF">KDL01_13590</name>
</gene>
<dbReference type="InterPro" id="IPR049906">
    <property type="entry name" value="LxmA-like_leader"/>
</dbReference>
<name>A0A941EPS8_9ACTN</name>
<dbReference type="EMBL" id="JAGSOG010000054">
    <property type="protein sequence ID" value="MBR7834303.1"/>
    <property type="molecule type" value="Genomic_DNA"/>
</dbReference>
<evidence type="ECO:0000313" key="2">
    <source>
        <dbReference type="Proteomes" id="UP000675781"/>
    </source>
</evidence>
<dbReference type="NCBIfam" id="NF038146">
    <property type="entry name" value="LxmA_leader"/>
    <property type="match status" value="1"/>
</dbReference>
<proteinExistence type="predicted"/>